<evidence type="ECO:0000313" key="3">
    <source>
        <dbReference type="Proteomes" id="UP000281553"/>
    </source>
</evidence>
<dbReference type="AlphaFoldDB" id="A0A3P7P0S4"/>
<keyword evidence="3" id="KW-1185">Reference proteome</keyword>
<dbReference type="InterPro" id="IPR036034">
    <property type="entry name" value="PDZ_sf"/>
</dbReference>
<dbReference type="Proteomes" id="UP000281553">
    <property type="component" value="Unassembled WGS sequence"/>
</dbReference>
<accession>A0A3P7P0S4</accession>
<proteinExistence type="predicted"/>
<dbReference type="EMBL" id="UYRU01094909">
    <property type="protein sequence ID" value="VDN39247.1"/>
    <property type="molecule type" value="Genomic_DNA"/>
</dbReference>
<gene>
    <name evidence="2" type="ORF">DILT_LOCUS17808</name>
</gene>
<dbReference type="Gene3D" id="2.30.42.10">
    <property type="match status" value="1"/>
</dbReference>
<dbReference type="SUPFAM" id="SSF50156">
    <property type="entry name" value="PDZ domain-like"/>
    <property type="match status" value="1"/>
</dbReference>
<evidence type="ECO:0000313" key="2">
    <source>
        <dbReference type="EMBL" id="VDN39247.1"/>
    </source>
</evidence>
<protein>
    <recommendedName>
        <fullName evidence="1">PDZ domain-containing protein</fullName>
    </recommendedName>
</protein>
<organism evidence="2 3">
    <name type="scientific">Dibothriocephalus latus</name>
    <name type="common">Fish tapeworm</name>
    <name type="synonym">Diphyllobothrium latum</name>
    <dbReference type="NCBI Taxonomy" id="60516"/>
    <lineage>
        <taxon>Eukaryota</taxon>
        <taxon>Metazoa</taxon>
        <taxon>Spiralia</taxon>
        <taxon>Lophotrochozoa</taxon>
        <taxon>Platyhelminthes</taxon>
        <taxon>Cestoda</taxon>
        <taxon>Eucestoda</taxon>
        <taxon>Diphyllobothriidea</taxon>
        <taxon>Diphyllobothriidae</taxon>
        <taxon>Dibothriocephalus</taxon>
    </lineage>
</organism>
<reference evidence="2 3" key="1">
    <citation type="submission" date="2018-11" db="EMBL/GenBank/DDBJ databases">
        <authorList>
            <consortium name="Pathogen Informatics"/>
        </authorList>
    </citation>
    <scope>NUCLEOTIDE SEQUENCE [LARGE SCALE GENOMIC DNA]</scope>
</reference>
<evidence type="ECO:0000259" key="1">
    <source>
        <dbReference type="PROSITE" id="PS50106"/>
    </source>
</evidence>
<dbReference type="Pfam" id="PF00595">
    <property type="entry name" value="PDZ"/>
    <property type="match status" value="1"/>
</dbReference>
<dbReference type="InterPro" id="IPR001478">
    <property type="entry name" value="PDZ"/>
</dbReference>
<dbReference type="OrthoDB" id="6271072at2759"/>
<dbReference type="SMART" id="SM00228">
    <property type="entry name" value="PDZ"/>
    <property type="match status" value="1"/>
</dbReference>
<dbReference type="PROSITE" id="PS50106">
    <property type="entry name" value="PDZ"/>
    <property type="match status" value="1"/>
</dbReference>
<name>A0A3P7P0S4_DIBLA</name>
<sequence>MSEVLLYNSFEALKIVELLNQQPEMQNIGSGDILDLLDVYITTTSEAYLRQLCLTRVSQNGESPVFRSRRPLSVPADQLRSNPAIEMVFYRQPDIVTTGIKFDPCKPSGLTSAVTVKRNQSDKFGIQIGRLNGGIYISYVRKDSPAARAGLRFTDQITHIDEQPVTGCEIPEVLEMLRSKQTCKITKKDR</sequence>
<feature type="domain" description="PDZ" evidence="1">
    <location>
        <begin position="113"/>
        <end position="179"/>
    </location>
</feature>